<dbReference type="InterPro" id="IPR016193">
    <property type="entry name" value="Cytidine_deaminase-like"/>
</dbReference>
<dbReference type="AlphaFoldDB" id="Q024I8"/>
<keyword evidence="2" id="KW-0479">Metal-binding</keyword>
<dbReference type="InterPro" id="IPR015517">
    <property type="entry name" value="dCMP_deaminase-rel"/>
</dbReference>
<evidence type="ECO:0000256" key="2">
    <source>
        <dbReference type="ARBA" id="ARBA00022723"/>
    </source>
</evidence>
<dbReference type="PROSITE" id="PS00903">
    <property type="entry name" value="CYT_DCMP_DEAMINASES_1"/>
    <property type="match status" value="1"/>
</dbReference>
<dbReference type="GO" id="GO:0008270">
    <property type="term" value="F:zinc ion binding"/>
    <property type="evidence" value="ECO:0007669"/>
    <property type="project" value="InterPro"/>
</dbReference>
<dbReference type="SUPFAM" id="SSF53927">
    <property type="entry name" value="Cytidine deaminase-like"/>
    <property type="match status" value="1"/>
</dbReference>
<dbReference type="PANTHER" id="PTHR11086">
    <property type="entry name" value="DEOXYCYTIDYLATE DEAMINASE-RELATED"/>
    <property type="match status" value="1"/>
</dbReference>
<organism evidence="6">
    <name type="scientific">Solibacter usitatus (strain Ellin6076)</name>
    <dbReference type="NCBI Taxonomy" id="234267"/>
    <lineage>
        <taxon>Bacteria</taxon>
        <taxon>Pseudomonadati</taxon>
        <taxon>Acidobacteriota</taxon>
        <taxon>Terriglobia</taxon>
        <taxon>Bryobacterales</taxon>
        <taxon>Solibacteraceae</taxon>
        <taxon>Candidatus Solibacter</taxon>
    </lineage>
</organism>
<dbReference type="Gene3D" id="3.40.140.10">
    <property type="entry name" value="Cytidine Deaminase, domain 2"/>
    <property type="match status" value="1"/>
</dbReference>
<keyword evidence="4" id="KW-0862">Zinc</keyword>
<evidence type="ECO:0000256" key="3">
    <source>
        <dbReference type="ARBA" id="ARBA00022801"/>
    </source>
</evidence>
<dbReference type="KEGG" id="sus:Acid_2599"/>
<feature type="domain" description="CMP/dCMP-type deaminase" evidence="5">
    <location>
        <begin position="1"/>
        <end position="119"/>
    </location>
</feature>
<evidence type="ECO:0000259" key="5">
    <source>
        <dbReference type="PROSITE" id="PS51747"/>
    </source>
</evidence>
<dbReference type="EMBL" id="CP000473">
    <property type="protein sequence ID" value="ABJ83588.1"/>
    <property type="molecule type" value="Genomic_DNA"/>
</dbReference>
<evidence type="ECO:0000256" key="1">
    <source>
        <dbReference type="ARBA" id="ARBA00006576"/>
    </source>
</evidence>
<evidence type="ECO:0000256" key="4">
    <source>
        <dbReference type="ARBA" id="ARBA00022833"/>
    </source>
</evidence>
<gene>
    <name evidence="6" type="ordered locus">Acid_2599</name>
</gene>
<dbReference type="PANTHER" id="PTHR11086:SF18">
    <property type="entry name" value="DEOXYCYTIDYLATE DEAMINASE"/>
    <property type="match status" value="1"/>
</dbReference>
<dbReference type="eggNOG" id="COG2131">
    <property type="taxonomic scope" value="Bacteria"/>
</dbReference>
<dbReference type="InParanoid" id="Q024I8"/>
<dbReference type="GO" id="GO:0004132">
    <property type="term" value="F:dCMP deaminase activity"/>
    <property type="evidence" value="ECO:0007669"/>
    <property type="project" value="TreeGrafter"/>
</dbReference>
<dbReference type="Pfam" id="PF00383">
    <property type="entry name" value="dCMP_cyt_deam_1"/>
    <property type="match status" value="1"/>
</dbReference>
<proteinExistence type="inferred from homology"/>
<dbReference type="HOGENOM" id="CLU_047993_1_2_0"/>
<name>Q024I8_SOLUE</name>
<dbReference type="PROSITE" id="PS51747">
    <property type="entry name" value="CYT_DCMP_DEAMINASES_2"/>
    <property type="match status" value="1"/>
</dbReference>
<comment type="similarity">
    <text evidence="1">Belongs to the cytidine and deoxycytidylate deaminase family.</text>
</comment>
<protein>
    <submittedName>
        <fullName evidence="6">CMP/dCMP deaminase, zinc-binding</fullName>
    </submittedName>
</protein>
<dbReference type="InterPro" id="IPR016192">
    <property type="entry name" value="APOBEC/CMP_deaminase_Zn-bd"/>
</dbReference>
<dbReference type="STRING" id="234267.Acid_2599"/>
<reference evidence="6" key="1">
    <citation type="submission" date="2006-10" db="EMBL/GenBank/DDBJ databases">
        <title>Complete sequence of Solibacter usitatus Ellin6076.</title>
        <authorList>
            <consortium name="US DOE Joint Genome Institute"/>
            <person name="Copeland A."/>
            <person name="Lucas S."/>
            <person name="Lapidus A."/>
            <person name="Barry K."/>
            <person name="Detter J.C."/>
            <person name="Glavina del Rio T."/>
            <person name="Hammon N."/>
            <person name="Israni S."/>
            <person name="Dalin E."/>
            <person name="Tice H."/>
            <person name="Pitluck S."/>
            <person name="Thompson L.S."/>
            <person name="Brettin T."/>
            <person name="Bruce D."/>
            <person name="Han C."/>
            <person name="Tapia R."/>
            <person name="Gilna P."/>
            <person name="Schmutz J."/>
            <person name="Larimer F."/>
            <person name="Land M."/>
            <person name="Hauser L."/>
            <person name="Kyrpides N."/>
            <person name="Mikhailova N."/>
            <person name="Janssen P.H."/>
            <person name="Kuske C.R."/>
            <person name="Richardson P."/>
        </authorList>
    </citation>
    <scope>NUCLEOTIDE SEQUENCE</scope>
    <source>
        <strain evidence="6">Ellin6076</strain>
    </source>
</reference>
<evidence type="ECO:0000313" key="6">
    <source>
        <dbReference type="EMBL" id="ABJ83588.1"/>
    </source>
</evidence>
<dbReference type="GO" id="GO:0005737">
    <property type="term" value="C:cytoplasm"/>
    <property type="evidence" value="ECO:0007669"/>
    <property type="project" value="TreeGrafter"/>
</dbReference>
<keyword evidence="3" id="KW-0378">Hydrolase</keyword>
<sequence length="133" mass="14698">MAARSKDPNTQIGCVIVGPNHEIRSTGYNSFPRGIRDDVPERLVRPTKYLWIEHAERNAICNAARAGTATEGCTIYVDIMPCMDCARAVVQAGIVAVVISAERMTQYSSDYYNEHFGMVEVLFGEAGVTVRRV</sequence>
<accession>Q024I8</accession>
<dbReference type="InterPro" id="IPR002125">
    <property type="entry name" value="CMP_dCMP_dom"/>
</dbReference>